<organism evidence="6 7">
    <name type="scientific">Vibrio zhanjiangensis</name>
    <dbReference type="NCBI Taxonomy" id="1046128"/>
    <lineage>
        <taxon>Bacteria</taxon>
        <taxon>Pseudomonadati</taxon>
        <taxon>Pseudomonadota</taxon>
        <taxon>Gammaproteobacteria</taxon>
        <taxon>Vibrionales</taxon>
        <taxon>Vibrionaceae</taxon>
        <taxon>Vibrio</taxon>
    </lineage>
</organism>
<keyword evidence="4" id="KW-0175">Coiled coil</keyword>
<evidence type="ECO:0000256" key="3">
    <source>
        <dbReference type="ARBA" id="ARBA00023026"/>
    </source>
</evidence>
<evidence type="ECO:0000313" key="6">
    <source>
        <dbReference type="EMBL" id="GLT18654.1"/>
    </source>
</evidence>
<dbReference type="InterPro" id="IPR011070">
    <property type="entry name" value="Globular_prot_asu/bsu"/>
</dbReference>
<dbReference type="InterPro" id="IPR015203">
    <property type="entry name" value="SptP_N"/>
</dbReference>
<dbReference type="InterPro" id="IPR044899">
    <property type="entry name" value="SptP_N_sf"/>
</dbReference>
<evidence type="ECO:0000256" key="1">
    <source>
        <dbReference type="ARBA" id="ARBA00004613"/>
    </source>
</evidence>
<accession>A0ABQ6F068</accession>
<feature type="coiled-coil region" evidence="4">
    <location>
        <begin position="664"/>
        <end position="691"/>
    </location>
</feature>
<evidence type="ECO:0000256" key="4">
    <source>
        <dbReference type="SAM" id="Coils"/>
    </source>
</evidence>
<dbReference type="SUPFAM" id="SSF56568">
    <property type="entry name" value="Non-globular alpha+beta subunits of globular proteins"/>
    <property type="match status" value="1"/>
</dbReference>
<comment type="caution">
    <text evidence="6">The sequence shown here is derived from an EMBL/GenBank/DDBJ whole genome shotgun (WGS) entry which is preliminary data.</text>
</comment>
<gene>
    <name evidence="6" type="ORF">GCM10007938_24350</name>
</gene>
<name>A0ABQ6F068_9VIBR</name>
<keyword evidence="2" id="KW-0964">Secreted</keyword>
<keyword evidence="3" id="KW-0843">Virulence</keyword>
<dbReference type="Pfam" id="PF09119">
    <property type="entry name" value="SicP-binding"/>
    <property type="match status" value="1"/>
</dbReference>
<evidence type="ECO:0000256" key="2">
    <source>
        <dbReference type="ARBA" id="ARBA00022525"/>
    </source>
</evidence>
<dbReference type="Gene3D" id="4.10.1330.10">
    <property type="entry name" value="non globular Virulence effector SptP domain"/>
    <property type="match status" value="1"/>
</dbReference>
<dbReference type="RefSeq" id="WP_284192537.1">
    <property type="nucleotide sequence ID" value="NZ_BSPW01000051.1"/>
</dbReference>
<comment type="subcellular location">
    <subcellularLocation>
        <location evidence="1">Secreted</location>
    </subcellularLocation>
</comment>
<dbReference type="Proteomes" id="UP001157138">
    <property type="component" value="Unassembled WGS sequence"/>
</dbReference>
<evidence type="ECO:0000313" key="7">
    <source>
        <dbReference type="Proteomes" id="UP001157138"/>
    </source>
</evidence>
<sequence length="1081" mass="120373">MSIELNQFTQNINNNPLALSDSPAGDPILVTAKFGFADKILQWMSNIPLLNNLPAVKDFTRSQTEENQKVLCVFINALSHEYSEEVVDKIAEQMDLSGGTPLSTRLVKQIMNDPIGNNRVERNSPVGRSTGHELMDVKRTEKLFVGCDATLASCLDELGKAISQFEKPRILPIPSSLSYVSSLFYSETDSMLQLQKEVNNYNKILNNASLDNYLQPLTNLFDNPALGSDVTENLDTLSTRVAQLQSAIRAVGRAFESLTPIERNNAKQLSERLNREMDLLSKNGMLIDNYQVTWKINANGYENFHQFYSSCSQELQSAMTPELKRLCFDLVTDSEALDKKALAQSLPNKLAQYASSMSVVNLRVLSEIFAERIPTLADDVTTAFPKAEQKAQLGAILLIAEALNQSQKQLSKESHGIDERLNVSGKLASLRHSAAVFASYFQQHMQIDNHQDEQFVATLWAITGQQWLIAKNNTLIPEEFDDYNDLNLSDLAKKELIQSSSNDETRQLAENIIQAQYRSSWLDQRNTITFELNNHGGVDLYADLESGRLVDNLTQNLPRYSDYIEEKSAALADYVSALTAFLPHAKLVGSEVTHQVELTIKDINVQLSHFNDLKTHCHAVQQVLDTKVLLSNKLARVDAMLDNSIVSIRKRLNLQGFLTFLPALRKNNEKVRELVAERNELQRRLDQQELAHLKPKIDSLNADIQLLDYEYERRLLELTRFDHKIKQEKGYPGDIGNSFESWSAWVKQNVAGSLSGDYRPDMSMLLLERQMAKAGISGYTEAYQSLFVTLRSGQVGLSHDSVKKALVDLHHWAMSHPIESQALAGNLNHVFQIVSTNGGFFGSDIAAMATTIWSTGTVENQVKDILQGRREFLPSQEALSMTPEMIALLHLAQSAPYMAAAVKGLAGGGLVANGAGLLVSALMPGVAVAQPMARILGGIVQTWSENKAVNVVTQHRTTEVMVNALMRGIINQGSFKDRAQAMVMYTMQRQALQDVGTLSRDCFETSKTGMIQRAWHDIKNLWSEMDWKARTFTVVTTAACSIGAAAAAVIGVMSIVGTGGGRYCNCRSSWSRCSVSWWIFR</sequence>
<protein>
    <recommendedName>
        <fullName evidence="5">Secreted effector protein SptP N-terminal domain-containing protein</fullName>
    </recommendedName>
</protein>
<proteinExistence type="predicted"/>
<evidence type="ECO:0000259" key="5">
    <source>
        <dbReference type="Pfam" id="PF09119"/>
    </source>
</evidence>
<dbReference type="EMBL" id="BSPW01000051">
    <property type="protein sequence ID" value="GLT18654.1"/>
    <property type="molecule type" value="Genomic_DNA"/>
</dbReference>
<feature type="domain" description="Secreted effector protein SptP N-terminal" evidence="5">
    <location>
        <begin position="32"/>
        <end position="110"/>
    </location>
</feature>
<reference evidence="7" key="1">
    <citation type="journal article" date="2019" name="Int. J. Syst. Evol. Microbiol.">
        <title>The Global Catalogue of Microorganisms (GCM) 10K type strain sequencing project: providing services to taxonomists for standard genome sequencing and annotation.</title>
        <authorList>
            <consortium name="The Broad Institute Genomics Platform"/>
            <consortium name="The Broad Institute Genome Sequencing Center for Infectious Disease"/>
            <person name="Wu L."/>
            <person name="Ma J."/>
        </authorList>
    </citation>
    <scope>NUCLEOTIDE SEQUENCE [LARGE SCALE GENOMIC DNA]</scope>
    <source>
        <strain evidence="7">NBRC 108723</strain>
    </source>
</reference>
<keyword evidence="7" id="KW-1185">Reference proteome</keyword>